<feature type="transmembrane region" description="Helical" evidence="1">
    <location>
        <begin position="149"/>
        <end position="170"/>
    </location>
</feature>
<keyword evidence="1" id="KW-1133">Transmembrane helix</keyword>
<proteinExistence type="predicted"/>
<keyword evidence="1" id="KW-0472">Membrane</keyword>
<feature type="transmembrane region" description="Helical" evidence="1">
    <location>
        <begin position="182"/>
        <end position="203"/>
    </location>
</feature>
<feature type="transmembrane region" description="Helical" evidence="1">
    <location>
        <begin position="302"/>
        <end position="320"/>
    </location>
</feature>
<accession>A0A7G8PZA2</accession>
<dbReference type="Proteomes" id="UP000515873">
    <property type="component" value="Chromosome"/>
</dbReference>
<dbReference type="AlphaFoldDB" id="A0A7G8PZA2"/>
<dbReference type="EMBL" id="CP060412">
    <property type="protein sequence ID" value="QNJ99859.1"/>
    <property type="molecule type" value="Genomic_DNA"/>
</dbReference>
<evidence type="ECO:0000256" key="1">
    <source>
        <dbReference type="SAM" id="Phobius"/>
    </source>
</evidence>
<gene>
    <name evidence="2" type="ORF">H8F01_11980</name>
</gene>
<dbReference type="RefSeq" id="WP_187055350.1">
    <property type="nucleotide sequence ID" value="NZ_CP060412.1"/>
</dbReference>
<organism evidence="2 3">
    <name type="scientific">Dyella telluris</name>
    <dbReference type="NCBI Taxonomy" id="2763498"/>
    <lineage>
        <taxon>Bacteria</taxon>
        <taxon>Pseudomonadati</taxon>
        <taxon>Pseudomonadota</taxon>
        <taxon>Gammaproteobacteria</taxon>
        <taxon>Lysobacterales</taxon>
        <taxon>Rhodanobacteraceae</taxon>
        <taxon>Dyella</taxon>
    </lineage>
</organism>
<sequence>MQGHFSAMDARNRRGWLLFVAVLACVLAAQSLLVFNPGYLSHDELQWAYYARQANGGFFGNGLWGDLHAFQYRPLTFSLWIELSRGLFEHPYAFHAVLVAWGAINAGLLAVLLRRSGAGGAVAWLAALVFALGPYAAHTHGWVATIADLIWVSCALLIASLLTSGVRLVLALPAMFMLCSMALLAKESAIVIPALVALGWWFSGRDKRWAWGFAVTAMPVVIYLALRLSSILFAGGTAGSIYQWSLLNIPVRWFEYQVFPMLPSRLGAGDFLSKGLGNRGIIVAMAWWLLLAWSLGSAGGRWLAAFLLAGVVALGPVLVLADAANHYGYGFAAVTASVCALAWTRLTASGRVILILIGVICVWHGANIMRSMHDIGTKQAHFSPQLAEAVAANPSPVRLRPEKEKDRWIYIRLTHDIPAYRGVPIGDRVQLVPEGEPADYLIRSDGSLQRLAH</sequence>
<feature type="transmembrane region" description="Helical" evidence="1">
    <location>
        <begin position="209"/>
        <end position="226"/>
    </location>
</feature>
<evidence type="ECO:0008006" key="4">
    <source>
        <dbReference type="Google" id="ProtNLM"/>
    </source>
</evidence>
<feature type="transmembrane region" description="Helical" evidence="1">
    <location>
        <begin position="92"/>
        <end position="113"/>
    </location>
</feature>
<reference evidence="2 3" key="1">
    <citation type="submission" date="2020-08" db="EMBL/GenBank/DDBJ databases">
        <title>Dyella sp. G9 isolated from forest soil.</title>
        <authorList>
            <person name="Fu J."/>
            <person name="Qiu L."/>
        </authorList>
    </citation>
    <scope>NUCLEOTIDE SEQUENCE [LARGE SCALE GENOMIC DNA]</scope>
    <source>
        <strain evidence="2 3">G9</strain>
    </source>
</reference>
<keyword evidence="1" id="KW-0812">Transmembrane</keyword>
<dbReference type="KEGG" id="dtl:H8F01_11980"/>
<feature type="transmembrane region" description="Helical" evidence="1">
    <location>
        <begin position="276"/>
        <end position="296"/>
    </location>
</feature>
<evidence type="ECO:0000313" key="3">
    <source>
        <dbReference type="Proteomes" id="UP000515873"/>
    </source>
</evidence>
<keyword evidence="3" id="KW-1185">Reference proteome</keyword>
<feature type="transmembrane region" description="Helical" evidence="1">
    <location>
        <begin position="352"/>
        <end position="369"/>
    </location>
</feature>
<protein>
    <recommendedName>
        <fullName evidence="4">Glycosyltransferase RgtA/B/C/D-like domain-containing protein</fullName>
    </recommendedName>
</protein>
<feature type="transmembrane region" description="Helical" evidence="1">
    <location>
        <begin position="120"/>
        <end position="137"/>
    </location>
</feature>
<evidence type="ECO:0000313" key="2">
    <source>
        <dbReference type="EMBL" id="QNJ99859.1"/>
    </source>
</evidence>
<name>A0A7G8PZA2_9GAMM</name>